<dbReference type="RefSeq" id="WP_039164467.1">
    <property type="nucleotide sequence ID" value="NZ_JPJQ01000054.1"/>
</dbReference>
<dbReference type="Proteomes" id="UP000030554">
    <property type="component" value="Unassembled WGS sequence"/>
</dbReference>
<evidence type="ECO:0000313" key="2">
    <source>
        <dbReference type="Proteomes" id="UP000030554"/>
    </source>
</evidence>
<dbReference type="Pfam" id="PF23977">
    <property type="entry name" value="Pam3_Gp34"/>
    <property type="match status" value="1"/>
</dbReference>
<name>A0A0A2ZRR8_9PAST</name>
<protein>
    <submittedName>
        <fullName evidence="1">Uncharacterized protein</fullName>
    </submittedName>
</protein>
<dbReference type="EMBL" id="JPJQ01000054">
    <property type="protein sequence ID" value="KGQ59706.1"/>
    <property type="molecule type" value="Genomic_DNA"/>
</dbReference>
<gene>
    <name evidence="1" type="ORF">IO48_10765</name>
</gene>
<proteinExistence type="predicted"/>
<organism evidence="1 2">
    <name type="scientific">Gallibacterium anatis 4895</name>
    <dbReference type="NCBI Taxonomy" id="1396510"/>
    <lineage>
        <taxon>Bacteria</taxon>
        <taxon>Pseudomonadati</taxon>
        <taxon>Pseudomonadota</taxon>
        <taxon>Gammaproteobacteria</taxon>
        <taxon>Pasteurellales</taxon>
        <taxon>Pasteurellaceae</taxon>
        <taxon>Gallibacterium</taxon>
    </lineage>
</organism>
<dbReference type="InterPro" id="IPR056957">
    <property type="entry name" value="Pam3_Gp34-like"/>
</dbReference>
<dbReference type="AlphaFoldDB" id="A0A0A2ZRR8"/>
<evidence type="ECO:0000313" key="1">
    <source>
        <dbReference type="EMBL" id="KGQ59706.1"/>
    </source>
</evidence>
<accession>A0A0A2ZRR8</accession>
<sequence length="228" mass="25277">MTKQTNAVAPWNPTMSLPAAALQDAGLGNENVRTEDQLIPRLVLLQAMSPEVTKGTERYVDGAQPGLIMNSITTECFGAVYCANLDFTVEYTVWRKRQLGGGLYGTFDSEQQARETLIADPNVKPEDYDIQETHNHLLMLLDENGEIKSPVLCQMNSSKLKTSRQWNSMPQIREAARFASIWTLSTKPAKAPNGAVYYTYGIEFAGYAPDDLYAGLKKAYEDLGLAKN</sequence>
<reference evidence="1 2" key="1">
    <citation type="submission" date="2014-07" db="EMBL/GenBank/DDBJ databases">
        <title>Chaperone-usher fimbriae in a diverse selection of Gallibacterium genomes.</title>
        <authorList>
            <person name="Kudirkiene E."/>
            <person name="Bager R.J."/>
            <person name="Johnson T.J."/>
            <person name="Bojesen A.M."/>
        </authorList>
    </citation>
    <scope>NUCLEOTIDE SEQUENCE [LARGE SCALE GENOMIC DNA]</scope>
    <source>
        <strain evidence="1 2">4895</strain>
    </source>
</reference>
<comment type="caution">
    <text evidence="1">The sequence shown here is derived from an EMBL/GenBank/DDBJ whole genome shotgun (WGS) entry which is preliminary data.</text>
</comment>